<dbReference type="Proteomes" id="UP001224661">
    <property type="component" value="Unassembled WGS sequence"/>
</dbReference>
<accession>A0ABT6RW70</accession>
<comment type="caution">
    <text evidence="3">The sequence shown here is derived from an EMBL/GenBank/DDBJ whole genome shotgun (WGS) entry which is preliminary data.</text>
</comment>
<proteinExistence type="predicted"/>
<reference evidence="3 4" key="1">
    <citation type="submission" date="2023-05" db="EMBL/GenBank/DDBJ databases">
        <title>Draft genome sequence of Streptomyces sp. B-S-A8 isolated from a cave soil in Thailand.</title>
        <authorList>
            <person name="Chamroensaksri N."/>
            <person name="Muangham S."/>
        </authorList>
    </citation>
    <scope>NUCLEOTIDE SEQUENCE [LARGE SCALE GENOMIC DNA]</scope>
    <source>
        <strain evidence="3 4">B-S-A8</strain>
    </source>
</reference>
<gene>
    <name evidence="3" type="ORF">QIS99_21145</name>
</gene>
<protein>
    <submittedName>
        <fullName evidence="3">Lantibiotic dehydratase</fullName>
    </submittedName>
</protein>
<evidence type="ECO:0000259" key="2">
    <source>
        <dbReference type="Pfam" id="PF14028"/>
    </source>
</evidence>
<keyword evidence="4" id="KW-1185">Reference proteome</keyword>
<dbReference type="InterPro" id="IPR006827">
    <property type="entry name" value="Lant_deHydtase_N"/>
</dbReference>
<feature type="domain" description="Thiopeptide-type bacteriocin biosynthesis" evidence="2">
    <location>
        <begin position="795"/>
        <end position="1065"/>
    </location>
</feature>
<evidence type="ECO:0000259" key="1">
    <source>
        <dbReference type="Pfam" id="PF04738"/>
    </source>
</evidence>
<dbReference type="InterPro" id="IPR023809">
    <property type="entry name" value="Thiopep_bacteriocin_synth_dom"/>
</dbReference>
<sequence length="1079" mass="117385">MGEPSPQAPSEAFEAFEAKDLFLHRAPLAAADPGLPLPEAGPHDLSACAELLASVPADPRLAEALDLASPSLSALVGRVVARGTAGVKAGQLRRAALAVLRYDIRMRTRPTPFGLFAGVAAGSFDSAAKTERGTAHRTRTHADMQWLTRICHRVERDRDVLSALTVQAHQALTVRGDRLVLTSPSTQGVRLDSGGEGRASVSVRSTPVVERAVAEAASPLPFEELVERTAAGFPGAPTSRVRDLLVELVRQEILITALRPPLDGGDPLRHLLDLLDPLAPGLNEDTRSIHEALRAVDRERHAYDARDVGAGREQLGRLLATARALEPDDTPLHIDTRLDVGLRLPHTVREDIERATTVMWRLSRPKLGLFALRDFHRRFLDAYGADRLVPVLELLDPSTGLGAPAGYGWPNSEAASVAPDDPRTARRDRAMARLVAAAQRAGRREVVLAEADLAELGHDPDVLADPANLPGSCEVTVQVVAPSVGALDEGDFRVFLSPSPGSHRAGSTFARFADLDPEWRAEFAALHRDNPVHVQDAVPVDLAFRPRSGRAANLAHTAPATGRRISVGVPDLPGVEELRLGDIGVGATLDRLTAVHLPTGRELVPVLGNMVSAPAQAPNAVRLLWEIGLEGQRLWEPWNWGPLADAPFVPRVRYGRFVLACAVWRLDELRARAEKLRDAPAEQRATAWAAAVDDWRAAWDAPRHVLAVTADQRLLLDLDRIWHRELLLDQVLRHADLIAQEVPGEHEGWLDSPLAGHTAELVVPLTRRDTGRPGRRPYAGHHQGERTVHGLGGAWLYLKLYGSARDQDDLLRDHLPELLDLAARNGADGWFFLRYTDADGGHHLRLRLQGNRPHALWGEAAPAVGALLERWRRAGLLRAHTLAPYDPETERYGGPAAQRFAEQVFQLDSAAAVELLRVAKDPANDFGVDDLAVVSCAALAHAFGPPAPGNPLVIEDCGDDGAAAWLSMTGSRRDLPPEFRTRSAHWRRTVDPYGGWPAFGRDPAGERVLAALRPRDEAVRQLADRVRESGDTPEGRVVGSLLHMVCNRLFGGSSAREMTALGVARGAVQDHLNRRRHHS</sequence>
<dbReference type="Pfam" id="PF04738">
    <property type="entry name" value="Lant_dehydr_N"/>
    <property type="match status" value="1"/>
</dbReference>
<evidence type="ECO:0000313" key="3">
    <source>
        <dbReference type="EMBL" id="MDI3388692.1"/>
    </source>
</evidence>
<organism evidence="3 4">
    <name type="scientific">Streptomyces solicavernae</name>
    <dbReference type="NCBI Taxonomy" id="3043614"/>
    <lineage>
        <taxon>Bacteria</taxon>
        <taxon>Bacillati</taxon>
        <taxon>Actinomycetota</taxon>
        <taxon>Actinomycetes</taxon>
        <taxon>Kitasatosporales</taxon>
        <taxon>Streptomycetaceae</taxon>
        <taxon>Streptomyces</taxon>
    </lineage>
</organism>
<feature type="domain" description="Lantibiotic dehydratase N-terminal" evidence="1">
    <location>
        <begin position="57"/>
        <end position="727"/>
    </location>
</feature>
<dbReference type="Pfam" id="PF14028">
    <property type="entry name" value="Lant_dehydr_C"/>
    <property type="match status" value="1"/>
</dbReference>
<evidence type="ECO:0000313" key="4">
    <source>
        <dbReference type="Proteomes" id="UP001224661"/>
    </source>
</evidence>
<dbReference type="NCBIfam" id="TIGR03891">
    <property type="entry name" value="thiopep_ocin"/>
    <property type="match status" value="1"/>
</dbReference>
<dbReference type="RefSeq" id="WP_282515145.1">
    <property type="nucleotide sequence ID" value="NZ_JASCIR010000019.1"/>
</dbReference>
<name>A0ABT6RW70_9ACTN</name>
<dbReference type="EMBL" id="JASCIR010000019">
    <property type="protein sequence ID" value="MDI3388692.1"/>
    <property type="molecule type" value="Genomic_DNA"/>
</dbReference>